<dbReference type="Pfam" id="PF00881">
    <property type="entry name" value="Nitroreductase"/>
    <property type="match status" value="1"/>
</dbReference>
<dbReference type="CDD" id="cd02142">
    <property type="entry name" value="McbC_SagB-like_oxidoreductase"/>
    <property type="match status" value="1"/>
</dbReference>
<gene>
    <name evidence="2" type="ORF">MNBD_GAMMA22-1925</name>
</gene>
<evidence type="ECO:0000313" key="2">
    <source>
        <dbReference type="EMBL" id="VAW99923.1"/>
    </source>
</evidence>
<organism evidence="2">
    <name type="scientific">hydrothermal vent metagenome</name>
    <dbReference type="NCBI Taxonomy" id="652676"/>
    <lineage>
        <taxon>unclassified sequences</taxon>
        <taxon>metagenomes</taxon>
        <taxon>ecological metagenomes</taxon>
    </lineage>
</organism>
<sequence>MNGNKNTNKGGNTLDKTIELNQSKVAQRKAQKKQMSSDQFYEQELPTVAKIVMFNNNLPMSLYSDSTGVKSPEVVFRGLNLSHNRLISEQYLLNFKRSQADLGVVIGVNNYKLPEVVSTLVNRDKEEEIEDRITLPPYQKVRSPIGAVIRSRRSIRNYSDKILKLTELSTLLYYANGISGSLPVSGIADTASLGKSDKIELRNSVSGGGLYPLRLYVFALNVENLPLGIYRYMPKYHALKKEGSINSVSEVADLAQFGDIEINKANFLLVYVYRLFENSRKYGEAGAAFAFIEAGSISSNVHLISTAINVGSCDVGGFSKNKFEKMLHADGITSHMIHLTVLGK</sequence>
<dbReference type="GO" id="GO:0016491">
    <property type="term" value="F:oxidoreductase activity"/>
    <property type="evidence" value="ECO:0007669"/>
    <property type="project" value="InterPro"/>
</dbReference>
<accession>A0A3B1AJ95</accession>
<dbReference type="InterPro" id="IPR052544">
    <property type="entry name" value="Bacteriocin_Proc_Enz"/>
</dbReference>
<dbReference type="InterPro" id="IPR029479">
    <property type="entry name" value="Nitroreductase"/>
</dbReference>
<proteinExistence type="predicted"/>
<dbReference type="NCBIfam" id="TIGR03605">
    <property type="entry name" value="antibiot_sagB"/>
    <property type="match status" value="1"/>
</dbReference>
<dbReference type="InterPro" id="IPR020051">
    <property type="entry name" value="SagB-type_dehydrogenase"/>
</dbReference>
<feature type="domain" description="Nitroreductase" evidence="1">
    <location>
        <begin position="149"/>
        <end position="337"/>
    </location>
</feature>
<dbReference type="PANTHER" id="PTHR43745:SF2">
    <property type="entry name" value="NITROREDUCTASE MJ1384-RELATED"/>
    <property type="match status" value="1"/>
</dbReference>
<protein>
    <submittedName>
        <fullName evidence="2">Streptolysin S biosynthesis protein B (SagB)</fullName>
    </submittedName>
</protein>
<dbReference type="AlphaFoldDB" id="A0A3B1AJ95"/>
<dbReference type="PANTHER" id="PTHR43745">
    <property type="entry name" value="NITROREDUCTASE MJ1384-RELATED"/>
    <property type="match status" value="1"/>
</dbReference>
<dbReference type="InterPro" id="IPR000415">
    <property type="entry name" value="Nitroreductase-like"/>
</dbReference>
<dbReference type="Gene3D" id="3.40.109.10">
    <property type="entry name" value="NADH Oxidase"/>
    <property type="match status" value="1"/>
</dbReference>
<dbReference type="EMBL" id="UOFS01000041">
    <property type="protein sequence ID" value="VAW99923.1"/>
    <property type="molecule type" value="Genomic_DNA"/>
</dbReference>
<reference evidence="2" key="1">
    <citation type="submission" date="2018-06" db="EMBL/GenBank/DDBJ databases">
        <authorList>
            <person name="Zhirakovskaya E."/>
        </authorList>
    </citation>
    <scope>NUCLEOTIDE SEQUENCE</scope>
</reference>
<name>A0A3B1AJ95_9ZZZZ</name>
<evidence type="ECO:0000259" key="1">
    <source>
        <dbReference type="Pfam" id="PF00881"/>
    </source>
</evidence>
<dbReference type="SUPFAM" id="SSF55469">
    <property type="entry name" value="FMN-dependent nitroreductase-like"/>
    <property type="match status" value="1"/>
</dbReference>